<dbReference type="EMBL" id="BJWI01000020">
    <property type="protein sequence ID" value="GEM01927.1"/>
    <property type="molecule type" value="Genomic_DNA"/>
</dbReference>
<sequence>MYVIKDEPRTLINGYIDFSTRKKLGQLVTDAYKWSSLLQENTLQLKTIRGKKRLLPEIKNVSIEFFLIQAMKNNELPFKYRFANNVRGSHPYLELYNDDTIIHVNQVSRKNMCARKAICRDVLFKPIQSYIEFEELDEISYHEKRYFQLNHGYQTSTPEFVTLGIPNNSYKFDASIPILEEYTAIEGHLPKSKIEKIDGDFLDAFQRYAEGDEQNEEGNVK</sequence>
<evidence type="ECO:0000313" key="2">
    <source>
        <dbReference type="EMBL" id="SFP39708.1"/>
    </source>
</evidence>
<organism evidence="2 3">
    <name type="scientific">Halolactibacillus halophilus</name>
    <dbReference type="NCBI Taxonomy" id="306540"/>
    <lineage>
        <taxon>Bacteria</taxon>
        <taxon>Bacillati</taxon>
        <taxon>Bacillota</taxon>
        <taxon>Bacilli</taxon>
        <taxon>Bacillales</taxon>
        <taxon>Bacillaceae</taxon>
        <taxon>Halolactibacillus</taxon>
    </lineage>
</organism>
<protein>
    <submittedName>
        <fullName evidence="2">Uncharacterized protein</fullName>
    </submittedName>
</protein>
<keyword evidence="4" id="KW-1185">Reference proteome</keyword>
<reference evidence="1 4" key="2">
    <citation type="submission" date="2019-07" db="EMBL/GenBank/DDBJ databases">
        <title>Whole genome shotgun sequence of Halolactibacillus halophilus NBRC 100868.</title>
        <authorList>
            <person name="Hosoyama A."/>
            <person name="Uohara A."/>
            <person name="Ohji S."/>
            <person name="Ichikawa N."/>
        </authorList>
    </citation>
    <scope>NUCLEOTIDE SEQUENCE [LARGE SCALE GENOMIC DNA]</scope>
    <source>
        <strain evidence="1 4">NBRC 100868</strain>
    </source>
</reference>
<dbReference type="OrthoDB" id="2974662at2"/>
<dbReference type="RefSeq" id="WP_089832017.1">
    <property type="nucleotide sequence ID" value="NZ_BJWI01000020.1"/>
</dbReference>
<evidence type="ECO:0000313" key="1">
    <source>
        <dbReference type="EMBL" id="GEM01927.1"/>
    </source>
</evidence>
<reference evidence="2 3" key="1">
    <citation type="submission" date="2016-10" db="EMBL/GenBank/DDBJ databases">
        <authorList>
            <person name="de Groot N.N."/>
        </authorList>
    </citation>
    <scope>NUCLEOTIDE SEQUENCE [LARGE SCALE GENOMIC DNA]</scope>
    <source>
        <strain evidence="2 3">DSM 17073</strain>
    </source>
</reference>
<dbReference type="Proteomes" id="UP000242243">
    <property type="component" value="Unassembled WGS sequence"/>
</dbReference>
<accession>A0A1I5Q053</accession>
<proteinExistence type="predicted"/>
<name>A0A1I5Q053_9BACI</name>
<evidence type="ECO:0000313" key="3">
    <source>
        <dbReference type="Proteomes" id="UP000242243"/>
    </source>
</evidence>
<dbReference type="Proteomes" id="UP000321547">
    <property type="component" value="Unassembled WGS sequence"/>
</dbReference>
<dbReference type="STRING" id="306540.SAMN05421839_1184"/>
<evidence type="ECO:0000313" key="4">
    <source>
        <dbReference type="Proteomes" id="UP000321547"/>
    </source>
</evidence>
<dbReference type="AlphaFoldDB" id="A0A1I5Q053"/>
<dbReference type="EMBL" id="FOXC01000018">
    <property type="protein sequence ID" value="SFP39708.1"/>
    <property type="molecule type" value="Genomic_DNA"/>
</dbReference>
<gene>
    <name evidence="1" type="ORF">HHA03_14590</name>
    <name evidence="2" type="ORF">SAMN05421839_1184</name>
</gene>